<dbReference type="InterPro" id="IPR029058">
    <property type="entry name" value="AB_hydrolase_fold"/>
</dbReference>
<dbReference type="Proteomes" id="UP000653411">
    <property type="component" value="Unassembled WGS sequence"/>
</dbReference>
<dbReference type="Gene3D" id="3.40.50.1820">
    <property type="entry name" value="alpha/beta hydrolase"/>
    <property type="match status" value="1"/>
</dbReference>
<protein>
    <recommendedName>
        <fullName evidence="6">Carrier domain-containing protein</fullName>
    </recommendedName>
</protein>
<reference evidence="7" key="1">
    <citation type="journal article" date="2014" name="Int. J. Syst. Evol. Microbiol.">
        <title>Complete genome sequence of Corynebacterium casei LMG S-19264T (=DSM 44701T), isolated from a smear-ripened cheese.</title>
        <authorList>
            <consortium name="US DOE Joint Genome Institute (JGI-PGF)"/>
            <person name="Walter F."/>
            <person name="Albersmeier A."/>
            <person name="Kalinowski J."/>
            <person name="Ruckert C."/>
        </authorList>
    </citation>
    <scope>NUCLEOTIDE SEQUENCE</scope>
    <source>
        <strain evidence="7">CGMCC 4.7110</strain>
    </source>
</reference>
<feature type="compositionally biased region" description="Pro residues" evidence="5">
    <location>
        <begin position="238"/>
        <end position="248"/>
    </location>
</feature>
<dbReference type="GO" id="GO:0031177">
    <property type="term" value="F:phosphopantetheine binding"/>
    <property type="evidence" value="ECO:0007669"/>
    <property type="project" value="InterPro"/>
</dbReference>
<comment type="caution">
    <text evidence="7">The sequence shown here is derived from an EMBL/GenBank/DDBJ whole genome shotgun (WGS) entry which is preliminary data.</text>
</comment>
<evidence type="ECO:0000256" key="1">
    <source>
        <dbReference type="ARBA" id="ARBA00001957"/>
    </source>
</evidence>
<dbReference type="GO" id="GO:0017000">
    <property type="term" value="P:antibiotic biosynthetic process"/>
    <property type="evidence" value="ECO:0007669"/>
    <property type="project" value="UniProtKB-ARBA"/>
</dbReference>
<evidence type="ECO:0000313" key="8">
    <source>
        <dbReference type="Proteomes" id="UP000653411"/>
    </source>
</evidence>
<dbReference type="GO" id="GO:0043041">
    <property type="term" value="P:amino acid activation for nonribosomal peptide biosynthetic process"/>
    <property type="evidence" value="ECO:0007669"/>
    <property type="project" value="TreeGrafter"/>
</dbReference>
<dbReference type="SUPFAM" id="SSF56801">
    <property type="entry name" value="Acetyl-CoA synthetase-like"/>
    <property type="match status" value="1"/>
</dbReference>
<dbReference type="InterPro" id="IPR009081">
    <property type="entry name" value="PP-bd_ACP"/>
</dbReference>
<evidence type="ECO:0000313" key="7">
    <source>
        <dbReference type="EMBL" id="GGN45604.1"/>
    </source>
</evidence>
<keyword evidence="8" id="KW-1185">Reference proteome</keyword>
<evidence type="ECO:0000256" key="4">
    <source>
        <dbReference type="ARBA" id="ARBA00022553"/>
    </source>
</evidence>
<dbReference type="EMBL" id="BMML01000048">
    <property type="protein sequence ID" value="GGN45604.1"/>
    <property type="molecule type" value="Genomic_DNA"/>
</dbReference>
<dbReference type="SUPFAM" id="SSF47336">
    <property type="entry name" value="ACP-like"/>
    <property type="match status" value="1"/>
</dbReference>
<sequence length="248" mass="25800">MRECAGVNDAVVVVDRTERGEPRLVACAAGPAGAEDIRAALSRQLPSAMVPSFVMVLTALLLSVNGKSDRAALPPVTHSAPHAHVAPCTPEEAGVCAAFAHVLGIERVGVHDDFFALGGHSLPATQLVARIRAALAVELPLRSLFEHPTPGLLGGEVRARLGRTPDRGAAAPAVTGSPWFAFPSPRPPVTQPAVRLFCLPHGGGGASACYEWAPGRRRTSRSSPYSFRAGSTASPNRPRGPPPNSSRG</sequence>
<dbReference type="PANTHER" id="PTHR45527:SF1">
    <property type="entry name" value="FATTY ACID SYNTHASE"/>
    <property type="match status" value="1"/>
</dbReference>
<evidence type="ECO:0000259" key="6">
    <source>
        <dbReference type="PROSITE" id="PS50075"/>
    </source>
</evidence>
<dbReference type="InterPro" id="IPR045851">
    <property type="entry name" value="AMP-bd_C_sf"/>
</dbReference>
<evidence type="ECO:0000256" key="3">
    <source>
        <dbReference type="ARBA" id="ARBA00022450"/>
    </source>
</evidence>
<feature type="region of interest" description="Disordered" evidence="5">
    <location>
        <begin position="215"/>
        <end position="248"/>
    </location>
</feature>
<dbReference type="Pfam" id="PF00550">
    <property type="entry name" value="PP-binding"/>
    <property type="match status" value="1"/>
</dbReference>
<dbReference type="PROSITE" id="PS50075">
    <property type="entry name" value="CARRIER"/>
    <property type="match status" value="1"/>
</dbReference>
<keyword evidence="3" id="KW-0596">Phosphopantetheine</keyword>
<dbReference type="FunFam" id="1.10.1200.10:FF:000016">
    <property type="entry name" value="Non-ribosomal peptide synthase"/>
    <property type="match status" value="1"/>
</dbReference>
<comment type="cofactor">
    <cofactor evidence="1">
        <name>pantetheine 4'-phosphate</name>
        <dbReference type="ChEBI" id="CHEBI:47942"/>
    </cofactor>
</comment>
<dbReference type="AlphaFoldDB" id="A0A917XP43"/>
<reference evidence="7" key="2">
    <citation type="submission" date="2020-09" db="EMBL/GenBank/DDBJ databases">
        <authorList>
            <person name="Sun Q."/>
            <person name="Zhou Y."/>
        </authorList>
    </citation>
    <scope>NUCLEOTIDE SEQUENCE</scope>
    <source>
        <strain evidence="7">CGMCC 4.7110</strain>
    </source>
</reference>
<feature type="domain" description="Carrier" evidence="6">
    <location>
        <begin position="86"/>
        <end position="161"/>
    </location>
</feature>
<dbReference type="PANTHER" id="PTHR45527">
    <property type="entry name" value="NONRIBOSOMAL PEPTIDE SYNTHETASE"/>
    <property type="match status" value="1"/>
</dbReference>
<dbReference type="SMART" id="SM00823">
    <property type="entry name" value="PKS_PP"/>
    <property type="match status" value="1"/>
</dbReference>
<comment type="similarity">
    <text evidence="2">Belongs to the ATP-dependent AMP-binding enzyme family.</text>
</comment>
<name>A0A917XP43_9ACTN</name>
<dbReference type="GO" id="GO:0072330">
    <property type="term" value="P:monocarboxylic acid biosynthetic process"/>
    <property type="evidence" value="ECO:0007669"/>
    <property type="project" value="UniProtKB-ARBA"/>
</dbReference>
<dbReference type="Gene3D" id="3.30.300.30">
    <property type="match status" value="1"/>
</dbReference>
<organism evidence="7 8">
    <name type="scientific">Streptomyces fuscichromogenes</name>
    <dbReference type="NCBI Taxonomy" id="1324013"/>
    <lineage>
        <taxon>Bacteria</taxon>
        <taxon>Bacillati</taxon>
        <taxon>Actinomycetota</taxon>
        <taxon>Actinomycetes</taxon>
        <taxon>Kitasatosporales</taxon>
        <taxon>Streptomycetaceae</taxon>
        <taxon>Streptomyces</taxon>
    </lineage>
</organism>
<dbReference type="GO" id="GO:0044550">
    <property type="term" value="P:secondary metabolite biosynthetic process"/>
    <property type="evidence" value="ECO:0007669"/>
    <property type="project" value="TreeGrafter"/>
</dbReference>
<dbReference type="GO" id="GO:0005829">
    <property type="term" value="C:cytosol"/>
    <property type="evidence" value="ECO:0007669"/>
    <property type="project" value="TreeGrafter"/>
</dbReference>
<accession>A0A917XP43</accession>
<evidence type="ECO:0000256" key="2">
    <source>
        <dbReference type="ARBA" id="ARBA00006432"/>
    </source>
</evidence>
<dbReference type="InterPro" id="IPR036736">
    <property type="entry name" value="ACP-like_sf"/>
</dbReference>
<gene>
    <name evidence="7" type="ORF">GCM10011578_097710</name>
</gene>
<proteinExistence type="inferred from homology"/>
<feature type="compositionally biased region" description="Polar residues" evidence="5">
    <location>
        <begin position="221"/>
        <end position="233"/>
    </location>
</feature>
<evidence type="ECO:0000256" key="5">
    <source>
        <dbReference type="SAM" id="MobiDB-lite"/>
    </source>
</evidence>
<keyword evidence="4" id="KW-0597">Phosphoprotein</keyword>
<dbReference type="InterPro" id="IPR020806">
    <property type="entry name" value="PKS_PP-bd"/>
</dbReference>